<feature type="domain" description="M23ase beta-sheet core" evidence="4">
    <location>
        <begin position="161"/>
        <end position="256"/>
    </location>
</feature>
<keyword evidence="6" id="KW-1185">Reference proteome</keyword>
<evidence type="ECO:0000259" key="4">
    <source>
        <dbReference type="Pfam" id="PF01551"/>
    </source>
</evidence>
<dbReference type="InterPro" id="IPR016047">
    <property type="entry name" value="M23ase_b-sheet_dom"/>
</dbReference>
<evidence type="ECO:0000256" key="2">
    <source>
        <dbReference type="SAM" id="Coils"/>
    </source>
</evidence>
<dbReference type="InterPro" id="IPR050570">
    <property type="entry name" value="Cell_wall_metabolism_enzyme"/>
</dbReference>
<dbReference type="Proteomes" id="UP001171111">
    <property type="component" value="Unassembled WGS sequence"/>
</dbReference>
<reference evidence="5 6" key="1">
    <citation type="submission" date="2023-06" db="EMBL/GenBank/DDBJ databases">
        <title>Campylobacter magnum sp. nov., isolated from cecal contents of domestic pigs (Sus scrofa domesticus).</title>
        <authorList>
            <person name="Papic B."/>
            <person name="Gruntar I."/>
        </authorList>
    </citation>
    <scope>NUCLEOTIDE SEQUENCE [LARGE SCALE GENOMIC DNA]</scope>
    <source>
        <strain evidence="6">34484-21</strain>
    </source>
</reference>
<feature type="transmembrane region" description="Helical" evidence="3">
    <location>
        <begin position="30"/>
        <end position="53"/>
    </location>
</feature>
<proteinExistence type="predicted"/>
<evidence type="ECO:0000313" key="6">
    <source>
        <dbReference type="Proteomes" id="UP001171111"/>
    </source>
</evidence>
<keyword evidence="3" id="KW-0472">Membrane</keyword>
<evidence type="ECO:0000313" key="5">
    <source>
        <dbReference type="EMBL" id="MDO2408485.1"/>
    </source>
</evidence>
<dbReference type="CDD" id="cd12797">
    <property type="entry name" value="M23_peptidase"/>
    <property type="match status" value="1"/>
</dbReference>
<dbReference type="PANTHER" id="PTHR21666">
    <property type="entry name" value="PEPTIDASE-RELATED"/>
    <property type="match status" value="1"/>
</dbReference>
<evidence type="ECO:0000256" key="3">
    <source>
        <dbReference type="SAM" id="Phobius"/>
    </source>
</evidence>
<dbReference type="Gene3D" id="2.70.70.10">
    <property type="entry name" value="Glucose Permease (Domain IIA)"/>
    <property type="match status" value="1"/>
</dbReference>
<dbReference type="InterPro" id="IPR011055">
    <property type="entry name" value="Dup_hybrid_motif"/>
</dbReference>
<keyword evidence="3" id="KW-1133">Transmembrane helix</keyword>
<name>A0ABT8T4M4_9BACT</name>
<comment type="caution">
    <text evidence="5">The sequence shown here is derived from an EMBL/GenBank/DDBJ whole genome shotgun (WGS) entry which is preliminary data.</text>
</comment>
<keyword evidence="2" id="KW-0175">Coiled coil</keyword>
<dbReference type="Pfam" id="PF01551">
    <property type="entry name" value="Peptidase_M23"/>
    <property type="match status" value="1"/>
</dbReference>
<sequence>MGLRKNKFMITITDLNGSRNFVLGDVIKRIALYIVLVFVLIGVLTTFYVRYLLETTNEAKELMSDLQRQNSMINEAKQASQLELERLEGKISELGEQYGVDLNTSLENATFVQDIEKIMLSVAETKALFDGIPNGDPTGGQGRISDHYGYRTHPVLHYRQLHAGLDFAMPVGTPIYATANGVVLSAGMQPGYGHMVEIRHNFGFGARYGHLNGKYAVKQGDFVKKGDIIAYSGNSGLSTGPHLHYEIRFISKALNPINFVNWKQENYKDIFQKEGQIQWQSLVKLLSPQITNKAQ</sequence>
<protein>
    <submittedName>
        <fullName evidence="5">Peptidoglycan DD-metalloendopeptidase family protein</fullName>
    </submittedName>
</protein>
<keyword evidence="3" id="KW-0812">Transmembrane</keyword>
<dbReference type="SUPFAM" id="SSF51261">
    <property type="entry name" value="Duplicated hybrid motif"/>
    <property type="match status" value="1"/>
</dbReference>
<accession>A0ABT8T4M4</accession>
<evidence type="ECO:0000256" key="1">
    <source>
        <dbReference type="ARBA" id="ARBA00022729"/>
    </source>
</evidence>
<dbReference type="EMBL" id="JAULJQ010000001">
    <property type="protein sequence ID" value="MDO2408485.1"/>
    <property type="molecule type" value="Genomic_DNA"/>
</dbReference>
<dbReference type="PANTHER" id="PTHR21666:SF289">
    <property type="entry name" value="L-ALA--D-GLU ENDOPEPTIDASE"/>
    <property type="match status" value="1"/>
</dbReference>
<keyword evidence="1" id="KW-0732">Signal</keyword>
<gene>
    <name evidence="5" type="ORF">Q2362_00040</name>
</gene>
<feature type="coiled-coil region" evidence="2">
    <location>
        <begin position="59"/>
        <end position="97"/>
    </location>
</feature>
<dbReference type="RefSeq" id="WP_302243186.1">
    <property type="nucleotide sequence ID" value="NZ_JAULJQ010000001.1"/>
</dbReference>
<organism evidence="5 6">
    <name type="scientific">Campylobacter magnus</name>
    <dbReference type="NCBI Taxonomy" id="3026462"/>
    <lineage>
        <taxon>Bacteria</taxon>
        <taxon>Pseudomonadati</taxon>
        <taxon>Campylobacterota</taxon>
        <taxon>Epsilonproteobacteria</taxon>
        <taxon>Campylobacterales</taxon>
        <taxon>Campylobacteraceae</taxon>
        <taxon>Campylobacter</taxon>
    </lineage>
</organism>